<dbReference type="PROSITE" id="PS51221">
    <property type="entry name" value="TTL"/>
    <property type="match status" value="1"/>
</dbReference>
<dbReference type="InterPro" id="IPR053317">
    <property type="entry name" value="Tubulin_polyglutamylase"/>
</dbReference>
<dbReference type="EMBL" id="JARQZJ010000094">
    <property type="protein sequence ID" value="KAK9885025.1"/>
    <property type="molecule type" value="Genomic_DNA"/>
</dbReference>
<dbReference type="PANTHER" id="PTHR47113">
    <property type="entry name" value="LD09343P"/>
    <property type="match status" value="1"/>
</dbReference>
<feature type="transmembrane region" description="Helical" evidence="1">
    <location>
        <begin position="25"/>
        <end position="46"/>
    </location>
</feature>
<dbReference type="InterPro" id="IPR004344">
    <property type="entry name" value="TTL/TTLL_fam"/>
</dbReference>
<evidence type="ECO:0000256" key="1">
    <source>
        <dbReference type="SAM" id="Phobius"/>
    </source>
</evidence>
<proteinExistence type="predicted"/>
<organism evidence="2 3">
    <name type="scientific">Henosepilachna vigintioctopunctata</name>
    <dbReference type="NCBI Taxonomy" id="420089"/>
    <lineage>
        <taxon>Eukaryota</taxon>
        <taxon>Metazoa</taxon>
        <taxon>Ecdysozoa</taxon>
        <taxon>Arthropoda</taxon>
        <taxon>Hexapoda</taxon>
        <taxon>Insecta</taxon>
        <taxon>Pterygota</taxon>
        <taxon>Neoptera</taxon>
        <taxon>Endopterygota</taxon>
        <taxon>Coleoptera</taxon>
        <taxon>Polyphaga</taxon>
        <taxon>Cucujiformia</taxon>
        <taxon>Coccinelloidea</taxon>
        <taxon>Coccinellidae</taxon>
        <taxon>Epilachninae</taxon>
        <taxon>Epilachnini</taxon>
        <taxon>Henosepilachna</taxon>
    </lineage>
</organism>
<keyword evidence="3" id="KW-1185">Reference proteome</keyword>
<sequence length="514" mass="60156">MSTNMKSKEDISQQQNKNNCTKISCLLNSSVLYGVSILVLIFSLFYTHSSHYYNVPDGVKCEKKSYGEYANKRTYWLYGKNIESGYLHNVITVLDRFGYKNDSNSNDWALLWAHDYPFRVLSHLLHNLKPHQKINHFPGCGYITNKVDLATSGLKYIPPAFKLPKDRDKLMKYIDNNPASSFVEKNNDHRNIFFRNKTDLKKLNTNNTFVQEFVGNPLLISGHKFDIGIYTIITSIEPLRIYIYNGDAILRFCPVKYYPFDSKNLDKYVVGDDYLPIWRVPSLEYYYNELDFGMKESLNAYLKSKGKEPLKIWNQIEDSIRLTILSKEQDILNVVNRFKFKRNFFEMMRFDFIVDEDLNVFLLEANMSPNLSSAHFPPNQLLYQQVLYNMFSLVGVGHRLYKATQPSRSKAEEQMVVSDRNIAVYPEECSSMLCRESCVSSVCQLCKHCLSYDTKEYLQEAYREHMDKGDCKRIFPPSMSKLPIPPEVLENYSPENQLQYRWFQSKCLLDDSWC</sequence>
<evidence type="ECO:0000313" key="2">
    <source>
        <dbReference type="EMBL" id="KAK9885025.1"/>
    </source>
</evidence>
<dbReference type="PANTHER" id="PTHR47113:SF1">
    <property type="entry name" value="LD09343P"/>
    <property type="match status" value="1"/>
</dbReference>
<dbReference type="SUPFAM" id="SSF56059">
    <property type="entry name" value="Glutathione synthetase ATP-binding domain-like"/>
    <property type="match status" value="1"/>
</dbReference>
<accession>A0AAW1UR64</accession>
<gene>
    <name evidence="2" type="ORF">WA026_009250</name>
</gene>
<reference evidence="2 3" key="1">
    <citation type="submission" date="2023-03" db="EMBL/GenBank/DDBJ databases">
        <title>Genome insight into feeding habits of ladybird beetles.</title>
        <authorList>
            <person name="Li H.-S."/>
            <person name="Huang Y.-H."/>
            <person name="Pang H."/>
        </authorList>
    </citation>
    <scope>NUCLEOTIDE SEQUENCE [LARGE SCALE GENOMIC DNA]</scope>
    <source>
        <strain evidence="2">SYSU_2023b</strain>
        <tissue evidence="2">Whole body</tissue>
    </source>
</reference>
<comment type="caution">
    <text evidence="2">The sequence shown here is derived from an EMBL/GenBank/DDBJ whole genome shotgun (WGS) entry which is preliminary data.</text>
</comment>
<keyword evidence="1" id="KW-0472">Membrane</keyword>
<dbReference type="AlphaFoldDB" id="A0AAW1UR64"/>
<keyword evidence="1" id="KW-1133">Transmembrane helix</keyword>
<protein>
    <submittedName>
        <fullName evidence="2">Uncharacterized protein</fullName>
    </submittedName>
</protein>
<keyword evidence="1" id="KW-0812">Transmembrane</keyword>
<evidence type="ECO:0000313" key="3">
    <source>
        <dbReference type="Proteomes" id="UP001431783"/>
    </source>
</evidence>
<dbReference type="Pfam" id="PF03133">
    <property type="entry name" value="TTL"/>
    <property type="match status" value="1"/>
</dbReference>
<dbReference type="Proteomes" id="UP001431783">
    <property type="component" value="Unassembled WGS sequence"/>
</dbReference>
<dbReference type="Gene3D" id="3.30.470.20">
    <property type="entry name" value="ATP-grasp fold, B domain"/>
    <property type="match status" value="1"/>
</dbReference>
<name>A0AAW1UR64_9CUCU</name>